<dbReference type="PANTHER" id="PTHR11523">
    <property type="entry name" value="SODIUM/POTASSIUM-DEPENDENT ATPASE BETA SUBUNIT"/>
    <property type="match status" value="1"/>
</dbReference>
<dbReference type="Pfam" id="PF00287">
    <property type="entry name" value="Na_K-ATPase"/>
    <property type="match status" value="1"/>
</dbReference>
<dbReference type="EMBL" id="CAUEEQ010043940">
    <property type="protein sequence ID" value="CAJ0957637.1"/>
    <property type="molecule type" value="Genomic_DNA"/>
</dbReference>
<dbReference type="InterPro" id="IPR038702">
    <property type="entry name" value="Na/K_ATPase_sub_beta_sf"/>
</dbReference>
<sequence length="94" mass="10849">MDKLILRSRVYISLYYVAFYFAMIGLFALSIYSLMKTLSPYEPDYQDLLQSPGVTMRPNVYGEEGIEVFYNISNEKSYEGIVKSLCKFLSGDED</sequence>
<evidence type="ECO:0000256" key="2">
    <source>
        <dbReference type="ARBA" id="ARBA00005876"/>
    </source>
</evidence>
<accession>A0ABN9M352</accession>
<proteinExistence type="inferred from homology"/>
<keyword evidence="11 21" id="KW-1133">Transmembrane helix</keyword>
<keyword evidence="14" id="KW-1015">Disulfide bond</keyword>
<keyword evidence="5" id="KW-0633">Potassium transport</keyword>
<keyword evidence="15" id="KW-0325">Glycoprotein</keyword>
<evidence type="ECO:0000256" key="14">
    <source>
        <dbReference type="ARBA" id="ARBA00023157"/>
    </source>
</evidence>
<comment type="similarity">
    <text evidence="2">Belongs to the X(+)/potassium ATPases subunit beta family.</text>
</comment>
<evidence type="ECO:0000256" key="18">
    <source>
        <dbReference type="ARBA" id="ARBA00043103"/>
    </source>
</evidence>
<name>A0ABN9M352_9NEOB</name>
<feature type="transmembrane region" description="Helical" evidence="21">
    <location>
        <begin position="12"/>
        <end position="35"/>
    </location>
</feature>
<protein>
    <recommendedName>
        <fullName evidence="16">Potassium-transporting ATPase subunit beta</fullName>
    </recommendedName>
    <alternativeName>
        <fullName evidence="18">Gastric H(+)/K(+) ATPase subunit beta</fullName>
    </alternativeName>
    <alternativeName>
        <fullName evidence="17">Proton pump beta chain</fullName>
    </alternativeName>
</protein>
<evidence type="ECO:0000313" key="22">
    <source>
        <dbReference type="EMBL" id="CAJ0957637.1"/>
    </source>
</evidence>
<dbReference type="PANTHER" id="PTHR11523:SF11">
    <property type="entry name" value="POTASSIUM-TRANSPORTING ATPASE SUBUNIT BETA"/>
    <property type="match status" value="1"/>
</dbReference>
<keyword evidence="3" id="KW-0813">Transport</keyword>
<dbReference type="Proteomes" id="UP001176940">
    <property type="component" value="Unassembled WGS sequence"/>
</dbReference>
<evidence type="ECO:0000256" key="17">
    <source>
        <dbReference type="ARBA" id="ARBA00042680"/>
    </source>
</evidence>
<keyword evidence="6 21" id="KW-0812">Transmembrane</keyword>
<evidence type="ECO:0000256" key="9">
    <source>
        <dbReference type="ARBA" id="ARBA00022958"/>
    </source>
</evidence>
<evidence type="ECO:0000256" key="13">
    <source>
        <dbReference type="ARBA" id="ARBA00023136"/>
    </source>
</evidence>
<evidence type="ECO:0000256" key="11">
    <source>
        <dbReference type="ARBA" id="ARBA00022989"/>
    </source>
</evidence>
<keyword evidence="10" id="KW-0735">Signal-anchor</keyword>
<keyword evidence="9" id="KW-0630">Potassium</keyword>
<comment type="subcellular location">
    <subcellularLocation>
        <location evidence="1">Apical cell membrane</location>
        <topology evidence="1">Single-pass type II membrane protein</topology>
    </subcellularLocation>
</comment>
<organism evidence="22 23">
    <name type="scientific">Ranitomeya imitator</name>
    <name type="common">mimic poison frog</name>
    <dbReference type="NCBI Taxonomy" id="111125"/>
    <lineage>
        <taxon>Eukaryota</taxon>
        <taxon>Metazoa</taxon>
        <taxon>Chordata</taxon>
        <taxon>Craniata</taxon>
        <taxon>Vertebrata</taxon>
        <taxon>Euteleostomi</taxon>
        <taxon>Amphibia</taxon>
        <taxon>Batrachia</taxon>
        <taxon>Anura</taxon>
        <taxon>Neobatrachia</taxon>
        <taxon>Hyloidea</taxon>
        <taxon>Dendrobatidae</taxon>
        <taxon>Dendrobatinae</taxon>
        <taxon>Ranitomeya</taxon>
    </lineage>
</organism>
<evidence type="ECO:0000313" key="23">
    <source>
        <dbReference type="Proteomes" id="UP001176940"/>
    </source>
</evidence>
<evidence type="ECO:0000256" key="10">
    <source>
        <dbReference type="ARBA" id="ARBA00022968"/>
    </source>
</evidence>
<keyword evidence="13 21" id="KW-0472">Membrane</keyword>
<evidence type="ECO:0000256" key="15">
    <source>
        <dbReference type="ARBA" id="ARBA00023180"/>
    </source>
</evidence>
<comment type="caution">
    <text evidence="22">The sequence shown here is derived from an EMBL/GenBank/DDBJ whole genome shotgun (WGS) entry which is preliminary data.</text>
</comment>
<evidence type="ECO:0000256" key="4">
    <source>
        <dbReference type="ARBA" id="ARBA00022475"/>
    </source>
</evidence>
<comment type="function">
    <text evidence="19">The beta subunit of the gastric H(+)/K(+) ATPase pump which transports H(+) ions in exchange for K(+) ions across the apical membrane of parietal cells. Plays a structural and regulatory role in the assembly and membrane targeting of a functionally active pump. Within a transport cycle, the transfer of a H(+) ion across the membrane is coupled to ATP hydrolysis and is associated with a transient phosphorylation of the alpha subunit that shifts the pump conformation from inward-facing (E1) to outward-facing state (E2). Interacts with the phosphorylation domain of the alpha subunit and functions as a ratchet, stabilizing the lumenal-open E2 conformation and preventing the reverse reaction of the transport cycle.</text>
</comment>
<gene>
    <name evidence="22" type="ORF">RIMI_LOCUS16013784</name>
</gene>
<evidence type="ECO:0000256" key="6">
    <source>
        <dbReference type="ARBA" id="ARBA00022692"/>
    </source>
</evidence>
<dbReference type="Gene3D" id="2.60.40.1660">
    <property type="entry name" value="Na, k-atpase alpha subunit"/>
    <property type="match status" value="1"/>
</dbReference>
<keyword evidence="8" id="KW-0130">Cell adhesion</keyword>
<keyword evidence="23" id="KW-1185">Reference proteome</keyword>
<reference evidence="22" key="1">
    <citation type="submission" date="2023-07" db="EMBL/GenBank/DDBJ databases">
        <authorList>
            <person name="Stuckert A."/>
        </authorList>
    </citation>
    <scope>NUCLEOTIDE SEQUENCE</scope>
</reference>
<evidence type="ECO:0000256" key="20">
    <source>
        <dbReference type="ARBA" id="ARBA00047115"/>
    </source>
</evidence>
<evidence type="ECO:0000256" key="3">
    <source>
        <dbReference type="ARBA" id="ARBA00022448"/>
    </source>
</evidence>
<keyword evidence="4" id="KW-1003">Cell membrane</keyword>
<evidence type="ECO:0000256" key="5">
    <source>
        <dbReference type="ARBA" id="ARBA00022538"/>
    </source>
</evidence>
<evidence type="ECO:0000256" key="8">
    <source>
        <dbReference type="ARBA" id="ARBA00022889"/>
    </source>
</evidence>
<evidence type="ECO:0000256" key="19">
    <source>
        <dbReference type="ARBA" id="ARBA00046158"/>
    </source>
</evidence>
<keyword evidence="12" id="KW-0406">Ion transport</keyword>
<comment type="subunit">
    <text evidence="20">The ATPase pump is composed of two subunits: alpha (catalytic) and beta (regulatory). Interacts with alpha subunit ATP12A; this interaction is required for the formation of a functionally active pump and targeting at the plasma membrane. Interacts (via N-terminus) with alpha subunit ATP4A (via the P-domain).</text>
</comment>
<evidence type="ECO:0000256" key="7">
    <source>
        <dbReference type="ARBA" id="ARBA00022781"/>
    </source>
</evidence>
<dbReference type="InterPro" id="IPR000402">
    <property type="entry name" value="Na/K_ATPase_sub_beta"/>
</dbReference>
<evidence type="ECO:0000256" key="16">
    <source>
        <dbReference type="ARBA" id="ARBA00040472"/>
    </source>
</evidence>
<keyword evidence="7" id="KW-0375">Hydrogen ion transport</keyword>
<evidence type="ECO:0000256" key="1">
    <source>
        <dbReference type="ARBA" id="ARBA00004655"/>
    </source>
</evidence>
<evidence type="ECO:0000256" key="21">
    <source>
        <dbReference type="SAM" id="Phobius"/>
    </source>
</evidence>
<evidence type="ECO:0000256" key="12">
    <source>
        <dbReference type="ARBA" id="ARBA00023065"/>
    </source>
</evidence>